<evidence type="ECO:0000313" key="1">
    <source>
        <dbReference type="EMBL" id="KAL3756757.1"/>
    </source>
</evidence>
<reference evidence="1 2" key="1">
    <citation type="submission" date="2024-10" db="EMBL/GenBank/DDBJ databases">
        <title>Updated reference genomes for cyclostephanoid diatoms.</title>
        <authorList>
            <person name="Roberts W.R."/>
            <person name="Alverson A.J."/>
        </authorList>
    </citation>
    <scope>NUCLEOTIDE SEQUENCE [LARGE SCALE GENOMIC DNA]</scope>
    <source>
        <strain evidence="1 2">AJA232-27</strain>
    </source>
</reference>
<protein>
    <submittedName>
        <fullName evidence="1">Uncharacterized protein</fullName>
    </submittedName>
</protein>
<accession>A0ABD3M3J2</accession>
<dbReference type="Proteomes" id="UP001530293">
    <property type="component" value="Unassembled WGS sequence"/>
</dbReference>
<organism evidence="1 2">
    <name type="scientific">Discostella pseudostelligera</name>
    <dbReference type="NCBI Taxonomy" id="259834"/>
    <lineage>
        <taxon>Eukaryota</taxon>
        <taxon>Sar</taxon>
        <taxon>Stramenopiles</taxon>
        <taxon>Ochrophyta</taxon>
        <taxon>Bacillariophyta</taxon>
        <taxon>Coscinodiscophyceae</taxon>
        <taxon>Thalassiosirophycidae</taxon>
        <taxon>Stephanodiscales</taxon>
        <taxon>Stephanodiscaceae</taxon>
        <taxon>Discostella</taxon>
    </lineage>
</organism>
<dbReference type="AlphaFoldDB" id="A0ABD3M3J2"/>
<comment type="caution">
    <text evidence="1">The sequence shown here is derived from an EMBL/GenBank/DDBJ whole genome shotgun (WGS) entry which is preliminary data.</text>
</comment>
<proteinExistence type="predicted"/>
<keyword evidence="2" id="KW-1185">Reference proteome</keyword>
<dbReference type="EMBL" id="JALLBG020000293">
    <property type="protein sequence ID" value="KAL3756757.1"/>
    <property type="molecule type" value="Genomic_DNA"/>
</dbReference>
<gene>
    <name evidence="1" type="ORF">ACHAWU_003507</name>
</gene>
<sequence>MFVHKLFIQPKYIRWFAIWDFVGAEPFANGGQGPREKLFYVIDVVEEWAPFILGIDCDDFPVGFAFVNHAENPKYFDGTDFLRDSSPIAWWEEDRYHLYIPLHRGGQM</sequence>
<evidence type="ECO:0000313" key="2">
    <source>
        <dbReference type="Proteomes" id="UP001530293"/>
    </source>
</evidence>
<name>A0ABD3M3J2_9STRA</name>